<dbReference type="Gene3D" id="3.50.30.90">
    <property type="match status" value="1"/>
</dbReference>
<keyword evidence="5" id="KW-1185">Reference proteome</keyword>
<organism evidence="4 5">
    <name type="scientific">Desulfoluna butyratoxydans</name>
    <dbReference type="NCBI Taxonomy" id="231438"/>
    <lineage>
        <taxon>Bacteria</taxon>
        <taxon>Pseudomonadati</taxon>
        <taxon>Thermodesulfobacteriota</taxon>
        <taxon>Desulfobacteria</taxon>
        <taxon>Desulfobacterales</taxon>
        <taxon>Desulfolunaceae</taxon>
        <taxon>Desulfoluna</taxon>
    </lineage>
</organism>
<dbReference type="PIRSF" id="PIRSF015244">
    <property type="entry name" value="UCP015244"/>
    <property type="match status" value="1"/>
</dbReference>
<evidence type="ECO:0000256" key="1">
    <source>
        <dbReference type="PIRSR" id="PIRSR015244-50"/>
    </source>
</evidence>
<comment type="cofactor">
    <cofactor evidence="1">
        <name>Zn(2+)</name>
        <dbReference type="ChEBI" id="CHEBI:29105"/>
    </cofactor>
    <text evidence="1">Binds 1 zinc ion per subunit.</text>
</comment>
<dbReference type="AlphaFoldDB" id="A0A4U8YYX8"/>
<feature type="domain" description="DUF2172" evidence="2">
    <location>
        <begin position="56"/>
        <end position="136"/>
    </location>
</feature>
<dbReference type="InterPro" id="IPR032589">
    <property type="entry name" value="DUF4910"/>
</dbReference>
<dbReference type="Pfam" id="PF09940">
    <property type="entry name" value="DUF2172"/>
    <property type="match status" value="1"/>
</dbReference>
<evidence type="ECO:0008006" key="6">
    <source>
        <dbReference type="Google" id="ProtNLM"/>
    </source>
</evidence>
<accession>A0A4U8YYX8</accession>
<evidence type="ECO:0000259" key="3">
    <source>
        <dbReference type="Pfam" id="PF16254"/>
    </source>
</evidence>
<dbReference type="Gene3D" id="3.40.630.10">
    <property type="entry name" value="Zn peptidases"/>
    <property type="match status" value="1"/>
</dbReference>
<feature type="binding site" evidence="1">
    <location>
        <position position="181"/>
    </location>
    <ligand>
        <name>Zn(2+)</name>
        <dbReference type="ChEBI" id="CHEBI:29105"/>
    </ligand>
</feature>
<proteinExistence type="predicted"/>
<dbReference type="SUPFAM" id="SSF53187">
    <property type="entry name" value="Zn-dependent exopeptidases"/>
    <property type="match status" value="1"/>
</dbReference>
<dbReference type="Pfam" id="PF16254">
    <property type="entry name" value="DUF4910"/>
    <property type="match status" value="1"/>
</dbReference>
<evidence type="ECO:0000313" key="5">
    <source>
        <dbReference type="Proteomes" id="UP000507962"/>
    </source>
</evidence>
<protein>
    <recommendedName>
        <fullName evidence="6">Peptidase m28</fullName>
    </recommendedName>
</protein>
<name>A0A4U8YYX8_9BACT</name>
<keyword evidence="1" id="KW-0479">Metal-binding</keyword>
<dbReference type="EMBL" id="CAADHO010000018">
    <property type="protein sequence ID" value="VFQ47452.1"/>
    <property type="molecule type" value="Genomic_DNA"/>
</dbReference>
<gene>
    <name evidence="4" type="ORF">MSL71_51520</name>
</gene>
<feature type="binding site" evidence="1">
    <location>
        <position position="175"/>
    </location>
    <ligand>
        <name>Zn(2+)</name>
        <dbReference type="ChEBI" id="CHEBI:29105"/>
    </ligand>
</feature>
<dbReference type="InterPro" id="IPR012353">
    <property type="entry name" value="UCP015244"/>
</dbReference>
<keyword evidence="1" id="KW-0862">Zinc</keyword>
<reference evidence="4 5" key="1">
    <citation type="submission" date="2019-03" db="EMBL/GenBank/DDBJ databases">
        <authorList>
            <person name="Nijsse B."/>
        </authorList>
    </citation>
    <scope>NUCLEOTIDE SEQUENCE [LARGE SCALE GENOMIC DNA]</scope>
    <source>
        <strain evidence="4">Desulfoluna butyratoxydans MSL71</strain>
    </source>
</reference>
<evidence type="ECO:0000313" key="4">
    <source>
        <dbReference type="EMBL" id="VFQ47452.1"/>
    </source>
</evidence>
<evidence type="ECO:0000259" key="2">
    <source>
        <dbReference type="Pfam" id="PF09940"/>
    </source>
</evidence>
<dbReference type="InterPro" id="IPR032610">
    <property type="entry name" value="DUF2172"/>
</dbReference>
<dbReference type="GO" id="GO:0046872">
    <property type="term" value="F:metal ion binding"/>
    <property type="evidence" value="ECO:0007669"/>
    <property type="project" value="UniProtKB-KW"/>
</dbReference>
<dbReference type="Proteomes" id="UP000507962">
    <property type="component" value="Unassembled WGS sequence"/>
</dbReference>
<feature type="domain" description="DUF4910" evidence="3">
    <location>
        <begin position="2"/>
        <end position="343"/>
    </location>
</feature>
<feature type="binding site" evidence="1">
    <location>
        <position position="312"/>
    </location>
    <ligand>
        <name>Zn(2+)</name>
        <dbReference type="ChEBI" id="CHEBI:29105"/>
    </ligand>
</feature>
<sequence>MHRMLTELWPLHRTINSDDTECALQMCCDYLNDDRFIIHRFRPNTDVYTWWIPERYHVNEAWLEIDGQRIADFSENPLHLLSYSLPQEIEGRLGDIREHIWSSTKRPNAIPWEFKYYDRSWGFCVRHNDLKLFDDNSKVRGLINVAFTDEDFCLGDFYLPGETDEDILFLTNICHPSQVNDSLSGLVVGLEMAKELSKRKRRRYGFRLLIVPETIGTIAWFSKNEELAKRVRYAWFCEMVGHDNSFILQSSRQGDTLIDRAFQTVLPTLRNHGKERKGEFRQVVGNDEMVTNGPGFDIPTPSLTRWPYDEYHTSDDNPSIINPDNLKESLNVFMNVWNELERNYYAKRTFKGPVMLSRYGLWVDWRVDFELNLKAEKMMTMLEGDKSVIDIAYELELTAETVRIYLDRFYDAGLITKSFYSLS</sequence>